<evidence type="ECO:0000259" key="7">
    <source>
        <dbReference type="Pfam" id="PF13861"/>
    </source>
</evidence>
<dbReference type="RefSeq" id="WP_204949155.1">
    <property type="nucleotide sequence ID" value="NZ_BSFF01000002.1"/>
</dbReference>
<feature type="domain" description="FlgD Tudor-like" evidence="7">
    <location>
        <begin position="87"/>
        <end position="214"/>
    </location>
</feature>
<evidence type="ECO:0000256" key="1">
    <source>
        <dbReference type="ARBA" id="ARBA00010577"/>
    </source>
</evidence>
<dbReference type="GO" id="GO:0044781">
    <property type="term" value="P:bacterial-type flagellum organization"/>
    <property type="evidence" value="ECO:0007669"/>
    <property type="project" value="UniProtKB-UniRule"/>
</dbReference>
<dbReference type="Gene3D" id="2.30.30.910">
    <property type="match status" value="1"/>
</dbReference>
<accession>A0A9W6IVH2</accession>
<evidence type="ECO:0000313" key="9">
    <source>
        <dbReference type="EMBL" id="MBM7850771.1"/>
    </source>
</evidence>
<keyword evidence="8" id="KW-0282">Flagellum</keyword>
<dbReference type="Proteomes" id="UP001143400">
    <property type="component" value="Unassembled WGS sequence"/>
</dbReference>
<gene>
    <name evidence="8" type="primary">flgD</name>
    <name evidence="8" type="ORF">GCM10008170_20830</name>
    <name evidence="9" type="ORF">JOD31_000983</name>
</gene>
<evidence type="ECO:0000313" key="10">
    <source>
        <dbReference type="Proteomes" id="UP000758856"/>
    </source>
</evidence>
<keyword evidence="10" id="KW-1185">Reference proteome</keyword>
<evidence type="ECO:0000313" key="11">
    <source>
        <dbReference type="Proteomes" id="UP001143400"/>
    </source>
</evidence>
<dbReference type="AlphaFoldDB" id="A0A9W6IVH2"/>
<dbReference type="EMBL" id="JAFBCY010000001">
    <property type="protein sequence ID" value="MBM7850771.1"/>
    <property type="molecule type" value="Genomic_DNA"/>
</dbReference>
<evidence type="ECO:0000256" key="5">
    <source>
        <dbReference type="RuleBase" id="RU362076"/>
    </source>
</evidence>
<keyword evidence="8" id="KW-0966">Cell projection</keyword>
<comment type="function">
    <text evidence="4 5">Required for flagellar hook formation. May act as a scaffolding protein.</text>
</comment>
<evidence type="ECO:0000256" key="4">
    <source>
        <dbReference type="ARBA" id="ARBA00024746"/>
    </source>
</evidence>
<evidence type="ECO:0000256" key="3">
    <source>
        <dbReference type="ARBA" id="ARBA00022795"/>
    </source>
</evidence>
<comment type="similarity">
    <text evidence="1 5">Belongs to the FlgD family.</text>
</comment>
<reference evidence="9 10" key="2">
    <citation type="submission" date="2021-01" db="EMBL/GenBank/DDBJ databases">
        <title>Genomic Encyclopedia of Type Strains, Phase IV (KMG-IV): sequencing the most valuable type-strain genomes for metagenomic binning, comparative biology and taxonomic classification.</title>
        <authorList>
            <person name="Goeker M."/>
        </authorList>
    </citation>
    <scope>NUCLEOTIDE SEQUENCE [LARGE SCALE GENOMIC DNA]</scope>
    <source>
        <strain evidence="9 10">DSM 6130</strain>
    </source>
</reference>
<evidence type="ECO:0000256" key="2">
    <source>
        <dbReference type="ARBA" id="ARBA00016013"/>
    </source>
</evidence>
<comment type="caution">
    <text evidence="8">The sequence shown here is derived from an EMBL/GenBank/DDBJ whole genome shotgun (WGS) entry which is preliminary data.</text>
</comment>
<dbReference type="InterPro" id="IPR025963">
    <property type="entry name" value="FLgD_Tudor"/>
</dbReference>
<reference evidence="8" key="1">
    <citation type="journal article" date="2014" name="Int. J. Syst. Evol. Microbiol.">
        <title>Complete genome sequence of Corynebacterium casei LMG S-19264T (=DSM 44701T), isolated from a smear-ripened cheese.</title>
        <authorList>
            <consortium name="US DOE Joint Genome Institute (JGI-PGF)"/>
            <person name="Walter F."/>
            <person name="Albersmeier A."/>
            <person name="Kalinowski J."/>
            <person name="Ruckert C."/>
        </authorList>
    </citation>
    <scope>NUCLEOTIDE SEQUENCE</scope>
    <source>
        <strain evidence="8">VKM B-1606</strain>
    </source>
</reference>
<dbReference type="Pfam" id="PF13861">
    <property type="entry name" value="FLgD_tudor"/>
    <property type="match status" value="1"/>
</dbReference>
<organism evidence="8 11">
    <name type="scientific">Methylopila capsulata</name>
    <dbReference type="NCBI Taxonomy" id="61654"/>
    <lineage>
        <taxon>Bacteria</taxon>
        <taxon>Pseudomonadati</taxon>
        <taxon>Pseudomonadota</taxon>
        <taxon>Alphaproteobacteria</taxon>
        <taxon>Hyphomicrobiales</taxon>
        <taxon>Methylopilaceae</taxon>
        <taxon>Methylopila</taxon>
    </lineage>
</organism>
<dbReference type="Pfam" id="PF13860">
    <property type="entry name" value="FlgD_ig"/>
    <property type="match status" value="1"/>
</dbReference>
<sequence>MSITATSTSTSASASTSVASSTLASNFDTFLTLLTTQLQNQNPLDPLDTNQFTQQLVQFAGVEQQLQSNTTLSAILSATQTAGSDTAVGLVGKTVTAAGDTATLTNNKASWSLTSAEDDVTATVKIRNADGDLVATKTVALDKGTATFTWDGKQTDGSAAKAGDYTVTVSGVDSAGNGSEVSTEVTGVVDGVDFSGDIPVLLIGSLTVPLSAVTKVKATTASSS</sequence>
<evidence type="ECO:0000259" key="6">
    <source>
        <dbReference type="Pfam" id="PF13860"/>
    </source>
</evidence>
<dbReference type="Proteomes" id="UP000758856">
    <property type="component" value="Unassembled WGS sequence"/>
</dbReference>
<dbReference type="InterPro" id="IPR025965">
    <property type="entry name" value="FlgD/Vpr_Ig-like"/>
</dbReference>
<keyword evidence="8" id="KW-0969">Cilium</keyword>
<dbReference type="Gene3D" id="2.60.40.4070">
    <property type="match status" value="1"/>
</dbReference>
<evidence type="ECO:0000313" key="8">
    <source>
        <dbReference type="EMBL" id="GLK56064.1"/>
    </source>
</evidence>
<dbReference type="Pfam" id="PF03963">
    <property type="entry name" value="FlgD"/>
    <property type="match status" value="1"/>
</dbReference>
<reference evidence="8" key="3">
    <citation type="submission" date="2023-01" db="EMBL/GenBank/DDBJ databases">
        <authorList>
            <person name="Sun Q."/>
            <person name="Evtushenko L."/>
        </authorList>
    </citation>
    <scope>NUCLEOTIDE SEQUENCE</scope>
    <source>
        <strain evidence="8">VKM B-1606</strain>
    </source>
</reference>
<name>A0A9W6IVH2_9HYPH</name>
<protein>
    <recommendedName>
        <fullName evidence="2 5">Basal-body rod modification protein FlgD</fullName>
    </recommendedName>
</protein>
<proteinExistence type="inferred from homology"/>
<feature type="domain" description="FlgD/Vpr Ig-like" evidence="6">
    <location>
        <begin position="106"/>
        <end position="172"/>
    </location>
</feature>
<keyword evidence="3 5" id="KW-1005">Bacterial flagellum biogenesis</keyword>
<dbReference type="InterPro" id="IPR005648">
    <property type="entry name" value="FlgD"/>
</dbReference>
<dbReference type="EMBL" id="BSFF01000002">
    <property type="protein sequence ID" value="GLK56064.1"/>
    <property type="molecule type" value="Genomic_DNA"/>
</dbReference>